<evidence type="ECO:0000256" key="1">
    <source>
        <dbReference type="SAM" id="MobiDB-lite"/>
    </source>
</evidence>
<gene>
    <name evidence="2" type="ORF">UHOR_02517</name>
</gene>
<accession>I2G2K0</accession>
<proteinExistence type="predicted"/>
<name>I2G2K0_USTHO</name>
<feature type="region of interest" description="Disordered" evidence="1">
    <location>
        <begin position="47"/>
        <end position="106"/>
    </location>
</feature>
<dbReference type="Proteomes" id="UP000006174">
    <property type="component" value="Unassembled WGS sequence"/>
</dbReference>
<reference evidence="2 3" key="1">
    <citation type="journal article" date="2012" name="Plant Cell">
        <title>Genome comparison of barley and maize smut fungi reveals targeted loss of RNA silencing components and species-specific presence of transposable elements.</title>
        <authorList>
            <person name="Laurie J.D."/>
            <person name="Ali S."/>
            <person name="Linning R."/>
            <person name="Mannhaupt G."/>
            <person name="Wong P."/>
            <person name="Gueldener U."/>
            <person name="Muensterkoetter M."/>
            <person name="Moore R."/>
            <person name="Kahmann R."/>
            <person name="Bakkeren G."/>
            <person name="Schirawski J."/>
        </authorList>
    </citation>
    <scope>NUCLEOTIDE SEQUENCE [LARGE SCALE GENOMIC DNA]</scope>
    <source>
        <strain evidence="3">Uh4875-4</strain>
    </source>
</reference>
<dbReference type="AlphaFoldDB" id="I2G2K0"/>
<comment type="caution">
    <text evidence="2">The sequence shown here is derived from an EMBL/GenBank/DDBJ whole genome shotgun (WGS) entry which is preliminary data.</text>
</comment>
<feature type="compositionally biased region" description="Polar residues" evidence="1">
    <location>
        <begin position="97"/>
        <end position="106"/>
    </location>
</feature>
<protein>
    <submittedName>
        <fullName evidence="2">Uncharacterized protein</fullName>
    </submittedName>
</protein>
<dbReference type="HOGENOM" id="CLU_2225168_0_0_1"/>
<evidence type="ECO:0000313" key="3">
    <source>
        <dbReference type="Proteomes" id="UP000006174"/>
    </source>
</evidence>
<dbReference type="EMBL" id="CAGI01000182">
    <property type="protein sequence ID" value="CCF53393.1"/>
    <property type="molecule type" value="Genomic_DNA"/>
</dbReference>
<sequence>MASDYEVLCAALCKRQDSMTTRTDHRAGNVKVAQVNLANRQVQNEEAYCRGKPRPESDVATTATPRTTYPGIAQRRSKRGCPQQTPPQTRHPHRTGAPSNLLTMSP</sequence>
<organism evidence="2 3">
    <name type="scientific">Ustilago hordei</name>
    <name type="common">Barley covered smut fungus</name>
    <dbReference type="NCBI Taxonomy" id="120017"/>
    <lineage>
        <taxon>Eukaryota</taxon>
        <taxon>Fungi</taxon>
        <taxon>Dikarya</taxon>
        <taxon>Basidiomycota</taxon>
        <taxon>Ustilaginomycotina</taxon>
        <taxon>Ustilaginomycetes</taxon>
        <taxon>Ustilaginales</taxon>
        <taxon>Ustilaginaceae</taxon>
        <taxon>Ustilago</taxon>
    </lineage>
</organism>
<evidence type="ECO:0000313" key="2">
    <source>
        <dbReference type="EMBL" id="CCF53393.1"/>
    </source>
</evidence>
<keyword evidence="3" id="KW-1185">Reference proteome</keyword>
<feature type="compositionally biased region" description="Basic and acidic residues" evidence="1">
    <location>
        <begin position="47"/>
        <end position="57"/>
    </location>
</feature>